<organism evidence="2 3">
    <name type="scientific">Sphingobium fuliginis (strain ATCC 27551)</name>
    <dbReference type="NCBI Taxonomy" id="336203"/>
    <lineage>
        <taxon>Bacteria</taxon>
        <taxon>Pseudomonadati</taxon>
        <taxon>Pseudomonadota</taxon>
        <taxon>Alphaproteobacteria</taxon>
        <taxon>Sphingomonadales</taxon>
        <taxon>Sphingomonadaceae</taxon>
        <taxon>Sphingobium</taxon>
    </lineage>
</organism>
<protein>
    <submittedName>
        <fullName evidence="2">Uncharacterized protein</fullName>
    </submittedName>
</protein>
<dbReference type="EMBL" id="BEWI01000032">
    <property type="protein sequence ID" value="GAY22670.1"/>
    <property type="molecule type" value="Genomic_DNA"/>
</dbReference>
<name>A0A292ZII6_SPHSA</name>
<feature type="region of interest" description="Disordered" evidence="1">
    <location>
        <begin position="1"/>
        <end position="20"/>
    </location>
</feature>
<reference evidence="2 3" key="1">
    <citation type="journal article" date="2013" name="Biodegradation">
        <title>Occurrence of 4-tert-butylphenol (4-t-BP) biodegradation in an aquatic sample caused by the presence of Spirodela polyrrhiza and isolation of a 4-t-BP-utilizing bacterium.</title>
        <authorList>
            <person name="Ogata Y."/>
            <person name="Toyama T."/>
            <person name="Yu N."/>
            <person name="Wang X."/>
            <person name="Sei K."/>
            <person name="Ike M."/>
        </authorList>
    </citation>
    <scope>NUCLEOTIDE SEQUENCE [LARGE SCALE GENOMIC DNA]</scope>
    <source>
        <strain evidence="2 3">OMI</strain>
    </source>
</reference>
<gene>
    <name evidence="2" type="ORF">SFOMI_3231</name>
</gene>
<proteinExistence type="predicted"/>
<evidence type="ECO:0000313" key="3">
    <source>
        <dbReference type="Proteomes" id="UP000221538"/>
    </source>
</evidence>
<accession>A0A292ZII6</accession>
<dbReference type="Proteomes" id="UP000221538">
    <property type="component" value="Unassembled WGS sequence"/>
</dbReference>
<dbReference type="RefSeq" id="WP_099186218.1">
    <property type="nucleotide sequence ID" value="NZ_BEWI01000032.1"/>
</dbReference>
<dbReference type="AlphaFoldDB" id="A0A292ZII6"/>
<sequence>MINRPAAHGNPDSPIMGGQQVDQDKFTSTAQSYLDIARELYGSTQQYFDLLAQVTNLTTKAITNAGGTVTPITAASTASAIAAATGTTSSASGSAFTASVTGTTTGITGATYDVARQIANDNAMLAQTIVEQFKQQTQAIAIPADRLAWFTRTDFVSAMQESLGISAPSGQSSARQNSILTAPDVVTAINATNKRLDTLIGVTTSNAPPPTVKPILQAPVGATPRTNTILGLRNA</sequence>
<comment type="caution">
    <text evidence="2">The sequence shown here is derived from an EMBL/GenBank/DDBJ whole genome shotgun (WGS) entry which is preliminary data.</text>
</comment>
<evidence type="ECO:0000313" key="2">
    <source>
        <dbReference type="EMBL" id="GAY22670.1"/>
    </source>
</evidence>
<reference evidence="2 3" key="2">
    <citation type="journal article" date="2013" name="Environ. Sci. Technol.">
        <title>The 4-tert-butylphenol-utilizing bacterium Sphingobium fuliginis OMI can degrade bisphenols via phenolic ring hydroxylation and meta-cleavage pathway.</title>
        <authorList>
            <person name="Ogata Y."/>
            <person name="Goda S."/>
            <person name="Toyama T."/>
            <person name="Sei K."/>
            <person name="Ike M."/>
        </authorList>
    </citation>
    <scope>NUCLEOTIDE SEQUENCE [LARGE SCALE GENOMIC DNA]</scope>
    <source>
        <strain evidence="2 3">OMI</strain>
    </source>
</reference>
<evidence type="ECO:0000256" key="1">
    <source>
        <dbReference type="SAM" id="MobiDB-lite"/>
    </source>
</evidence>